<dbReference type="GO" id="GO:0004730">
    <property type="term" value="F:pseudouridylate synthase activity"/>
    <property type="evidence" value="ECO:0007669"/>
    <property type="project" value="TreeGrafter"/>
</dbReference>
<dbReference type="OMA" id="NPATENA"/>
<evidence type="ECO:0000256" key="1">
    <source>
        <dbReference type="ARBA" id="ARBA00022679"/>
    </source>
</evidence>
<dbReference type="InterPro" id="IPR002173">
    <property type="entry name" value="Carboh/pur_kinase_PfkB_CS"/>
</dbReference>
<dbReference type="EMBL" id="MCGN01000004">
    <property type="protein sequence ID" value="ORY97199.1"/>
    <property type="molecule type" value="Genomic_DNA"/>
</dbReference>
<evidence type="ECO:0000313" key="5">
    <source>
        <dbReference type="EMBL" id="ORY97199.1"/>
    </source>
</evidence>
<dbReference type="CDD" id="cd01941">
    <property type="entry name" value="YeiC_kinase_like"/>
    <property type="match status" value="1"/>
</dbReference>
<evidence type="ECO:0000256" key="2">
    <source>
        <dbReference type="ARBA" id="ARBA00022723"/>
    </source>
</evidence>
<protein>
    <submittedName>
        <fullName evidence="5">Ribokinase-like protein</fullName>
    </submittedName>
</protein>
<proteinExistence type="predicted"/>
<dbReference type="OrthoDB" id="198885at2759"/>
<dbReference type="STRING" id="13706.A0A1X2HE43"/>
<dbReference type="InParanoid" id="A0A1X2HE43"/>
<organism evidence="5 6">
    <name type="scientific">Syncephalastrum racemosum</name>
    <name type="common">Filamentous fungus</name>
    <dbReference type="NCBI Taxonomy" id="13706"/>
    <lineage>
        <taxon>Eukaryota</taxon>
        <taxon>Fungi</taxon>
        <taxon>Fungi incertae sedis</taxon>
        <taxon>Mucoromycota</taxon>
        <taxon>Mucoromycotina</taxon>
        <taxon>Mucoromycetes</taxon>
        <taxon>Mucorales</taxon>
        <taxon>Syncephalastraceae</taxon>
        <taxon>Syncephalastrum</taxon>
    </lineage>
</organism>
<reference evidence="5 6" key="1">
    <citation type="submission" date="2016-07" db="EMBL/GenBank/DDBJ databases">
        <title>Pervasive Adenine N6-methylation of Active Genes in Fungi.</title>
        <authorList>
            <consortium name="DOE Joint Genome Institute"/>
            <person name="Mondo S.J."/>
            <person name="Dannebaum R.O."/>
            <person name="Kuo R.C."/>
            <person name="Labutti K."/>
            <person name="Haridas S."/>
            <person name="Kuo A."/>
            <person name="Salamov A."/>
            <person name="Ahrendt S.R."/>
            <person name="Lipzen A."/>
            <person name="Sullivan W."/>
            <person name="Andreopoulos W.B."/>
            <person name="Clum A."/>
            <person name="Lindquist E."/>
            <person name="Daum C."/>
            <person name="Ramamoorthy G.K."/>
            <person name="Gryganskyi A."/>
            <person name="Culley D."/>
            <person name="Magnuson J.K."/>
            <person name="James T.Y."/>
            <person name="O'Malley M.A."/>
            <person name="Stajich J.E."/>
            <person name="Spatafora J.W."/>
            <person name="Visel A."/>
            <person name="Grigoriev I.V."/>
        </authorList>
    </citation>
    <scope>NUCLEOTIDE SEQUENCE [LARGE SCALE GENOMIC DNA]</scope>
    <source>
        <strain evidence="5 6">NRRL 2496</strain>
    </source>
</reference>
<name>A0A1X2HE43_SYNRA</name>
<keyword evidence="6" id="KW-1185">Reference proteome</keyword>
<evidence type="ECO:0000259" key="4">
    <source>
        <dbReference type="Pfam" id="PF00294"/>
    </source>
</evidence>
<feature type="domain" description="Carbohydrate kinase PfkB" evidence="4">
    <location>
        <begin position="5"/>
        <end position="335"/>
    </location>
</feature>
<dbReference type="AlphaFoldDB" id="A0A1X2HE43"/>
<keyword evidence="3 5" id="KW-0418">Kinase</keyword>
<dbReference type="GO" id="GO:0046872">
    <property type="term" value="F:metal ion binding"/>
    <property type="evidence" value="ECO:0007669"/>
    <property type="project" value="UniProtKB-KW"/>
</dbReference>
<sequence length="342" mass="36099">MTILVIGGVALDITATVARSTPTLSALLHTSNPGRMTQTLGGVGRNVCEAAMRAGARASLLSVVGDDLAGKSIQQGMQELGMSTAFIHEMPGKTSAIYNAIHASDGQLLAAVADMDIFDCLTSDQIVAALKVRPSLSCFDGNLSTQAMTDIASTAKEHGIPLFFEPTSIPKSRKVFDHAESVLSGVIRFVSPNDYELKAMSQAALEQLPSRRTPILQRSPSFEKAPAGVQALLSHAVRLSNYFPHVITKLGREGCLYVGQTQGICHVDYLAAEPVDPTAIHSVTGAGDTFVGAVLAHLDKHGGEPEPADAKAWRAILKQGQRAAVLTLQSSLAVSPRIQPSL</sequence>
<dbReference type="PROSITE" id="PS00584">
    <property type="entry name" value="PFKB_KINASES_2"/>
    <property type="match status" value="1"/>
</dbReference>
<dbReference type="Pfam" id="PF00294">
    <property type="entry name" value="PfkB"/>
    <property type="match status" value="1"/>
</dbReference>
<dbReference type="Proteomes" id="UP000242180">
    <property type="component" value="Unassembled WGS sequence"/>
</dbReference>
<dbReference type="GO" id="GO:0016798">
    <property type="term" value="F:hydrolase activity, acting on glycosyl bonds"/>
    <property type="evidence" value="ECO:0007669"/>
    <property type="project" value="TreeGrafter"/>
</dbReference>
<dbReference type="GO" id="GO:0005737">
    <property type="term" value="C:cytoplasm"/>
    <property type="evidence" value="ECO:0007669"/>
    <property type="project" value="TreeGrafter"/>
</dbReference>
<keyword evidence="1" id="KW-0808">Transferase</keyword>
<evidence type="ECO:0000313" key="6">
    <source>
        <dbReference type="Proteomes" id="UP000242180"/>
    </source>
</evidence>
<dbReference type="Gene3D" id="3.40.1190.20">
    <property type="match status" value="1"/>
</dbReference>
<accession>A0A1X2HE43</accession>
<comment type="caution">
    <text evidence="5">The sequence shown here is derived from an EMBL/GenBank/DDBJ whole genome shotgun (WGS) entry which is preliminary data.</text>
</comment>
<dbReference type="PANTHER" id="PTHR42909:SF1">
    <property type="entry name" value="CARBOHYDRATE KINASE PFKB DOMAIN-CONTAINING PROTEIN"/>
    <property type="match status" value="1"/>
</dbReference>
<dbReference type="InterPro" id="IPR029056">
    <property type="entry name" value="Ribokinase-like"/>
</dbReference>
<gene>
    <name evidence="5" type="ORF">BCR43DRAFT_489400</name>
</gene>
<dbReference type="PANTHER" id="PTHR42909">
    <property type="entry name" value="ZGC:136858"/>
    <property type="match status" value="1"/>
</dbReference>
<dbReference type="InterPro" id="IPR011611">
    <property type="entry name" value="PfkB_dom"/>
</dbReference>
<dbReference type="SUPFAM" id="SSF53613">
    <property type="entry name" value="Ribokinase-like"/>
    <property type="match status" value="1"/>
</dbReference>
<keyword evidence="2" id="KW-0479">Metal-binding</keyword>
<dbReference type="GO" id="GO:0016301">
    <property type="term" value="F:kinase activity"/>
    <property type="evidence" value="ECO:0007669"/>
    <property type="project" value="UniProtKB-KW"/>
</dbReference>
<evidence type="ECO:0000256" key="3">
    <source>
        <dbReference type="ARBA" id="ARBA00022777"/>
    </source>
</evidence>